<sequence length="357" mass="38255">MATTPTTTAEPPDTAAPGRSPDAARPGSAGEHLVQRRLGTADRAGRFYDDQVLSHLNARMREFVARQEMFFLATADRRGTCDNTFRAGPPGFLRVLDDRTLAYPEYRGNGVLASLGNIEENPHVGILLIDFCRDRIGLHVNGSARLVDDADLRSAHPALPRDEAPGRRAVVWVEVTVEEAYVHCASTSAPAEARTRPGGTAGAGRLGAAAGGGARSSPPPAAPPAVRPRPARRRRCAENRSCACSSVPRPAVPPVLRGLPQVRDVLGAVDVRLLDRHLHPHHRRRPGASSRGSAGCADLRSASSTSRALPLTCKPIRSRQKSISRIPTCGFSSMFPGWPGRRCPGTRGRRAYGRPAP</sequence>
<feature type="region of interest" description="Disordered" evidence="1">
    <location>
        <begin position="187"/>
        <end position="233"/>
    </location>
</feature>
<dbReference type="PANTHER" id="PTHR42815">
    <property type="entry name" value="FAD-BINDING, PUTATIVE (AFU_ORTHOLOGUE AFUA_6G07600)-RELATED"/>
    <property type="match status" value="1"/>
</dbReference>
<dbReference type="InterPro" id="IPR012349">
    <property type="entry name" value="Split_barrel_FMN-bd"/>
</dbReference>
<dbReference type="Proteomes" id="UP000222531">
    <property type="component" value="Unassembled WGS sequence"/>
</dbReference>
<keyword evidence="4" id="KW-1185">Reference proteome</keyword>
<feature type="region of interest" description="Disordered" evidence="1">
    <location>
        <begin position="277"/>
        <end position="301"/>
    </location>
</feature>
<feature type="compositionally biased region" description="Gly residues" evidence="1">
    <location>
        <begin position="199"/>
        <end position="214"/>
    </location>
</feature>
<reference evidence="3 4" key="1">
    <citation type="journal article" date="2017" name="Biochemistry">
        <title>Identification of the Biosynthetic Pathway for the Antibiotic Bicyclomycin.</title>
        <authorList>
            <person name="Patteson J."/>
            <person name="Cai W."/>
            <person name="Johnson R.A."/>
            <person name="Santa Maria K."/>
            <person name="Li B."/>
        </authorList>
    </citation>
    <scope>NUCLEOTIDE SEQUENCE [LARGE SCALE GENOMIC DNA]</scope>
    <source>
        <strain evidence="3 4">ATCC 21532</strain>
    </source>
</reference>
<dbReference type="EMBL" id="NHZO01000069">
    <property type="protein sequence ID" value="PHQ52992.1"/>
    <property type="molecule type" value="Genomic_DNA"/>
</dbReference>
<feature type="compositionally biased region" description="Low complexity" evidence="1">
    <location>
        <begin position="1"/>
        <end position="17"/>
    </location>
</feature>
<dbReference type="Pfam" id="PF01243">
    <property type="entry name" value="PNPOx_N"/>
    <property type="match status" value="1"/>
</dbReference>
<proteinExistence type="predicted"/>
<feature type="compositionally biased region" description="Pro residues" evidence="1">
    <location>
        <begin position="217"/>
        <end position="227"/>
    </location>
</feature>
<feature type="domain" description="Pyridoxamine 5'-phosphate oxidase N-terminal" evidence="2">
    <location>
        <begin position="58"/>
        <end position="184"/>
    </location>
</feature>
<dbReference type="InterPro" id="IPR011576">
    <property type="entry name" value="Pyridox_Oxase_N"/>
</dbReference>
<accession>A0A2G1XP32</accession>
<evidence type="ECO:0000313" key="3">
    <source>
        <dbReference type="EMBL" id="PHQ52992.1"/>
    </source>
</evidence>
<evidence type="ECO:0000313" key="4">
    <source>
        <dbReference type="Proteomes" id="UP000222531"/>
    </source>
</evidence>
<dbReference type="PANTHER" id="PTHR42815:SF2">
    <property type="entry name" value="FAD-BINDING, PUTATIVE (AFU_ORTHOLOGUE AFUA_6G07600)-RELATED"/>
    <property type="match status" value="1"/>
</dbReference>
<evidence type="ECO:0000256" key="1">
    <source>
        <dbReference type="SAM" id="MobiDB-lite"/>
    </source>
</evidence>
<comment type="caution">
    <text evidence="3">The sequence shown here is derived from an EMBL/GenBank/DDBJ whole genome shotgun (WGS) entry which is preliminary data.</text>
</comment>
<evidence type="ECO:0000259" key="2">
    <source>
        <dbReference type="Pfam" id="PF01243"/>
    </source>
</evidence>
<protein>
    <recommendedName>
        <fullName evidence="2">Pyridoxamine 5'-phosphate oxidase N-terminal domain-containing protein</fullName>
    </recommendedName>
</protein>
<gene>
    <name evidence="3" type="ORF">BLA24_04430</name>
</gene>
<feature type="region of interest" description="Disordered" evidence="1">
    <location>
        <begin position="1"/>
        <end position="32"/>
    </location>
</feature>
<organism evidence="3 4">
    <name type="scientific">Streptomyces cinnamoneus</name>
    <name type="common">Streptoverticillium cinnamoneum</name>
    <dbReference type="NCBI Taxonomy" id="53446"/>
    <lineage>
        <taxon>Bacteria</taxon>
        <taxon>Bacillati</taxon>
        <taxon>Actinomycetota</taxon>
        <taxon>Actinomycetes</taxon>
        <taxon>Kitasatosporales</taxon>
        <taxon>Streptomycetaceae</taxon>
        <taxon>Streptomyces</taxon>
        <taxon>Streptomyces cinnamoneus group</taxon>
    </lineage>
</organism>
<dbReference type="AlphaFoldDB" id="A0A2G1XP32"/>
<dbReference type="SUPFAM" id="SSF50475">
    <property type="entry name" value="FMN-binding split barrel"/>
    <property type="match status" value="1"/>
</dbReference>
<name>A0A2G1XP32_STRCJ</name>
<dbReference type="Gene3D" id="2.30.110.10">
    <property type="entry name" value="Electron Transport, Fmn-binding Protein, Chain A"/>
    <property type="match status" value="1"/>
</dbReference>